<dbReference type="PANTHER" id="PTHR30038:SF0">
    <property type="entry name" value="TUNGSTEN-CONTAINING ALDEHYDE FERREDOXIN OXIDOREDUCTASE"/>
    <property type="match status" value="1"/>
</dbReference>
<evidence type="ECO:0000259" key="1">
    <source>
        <dbReference type="SMART" id="SM00790"/>
    </source>
</evidence>
<reference evidence="2" key="1">
    <citation type="journal article" date="2014" name="Front. Microbiol.">
        <title>High frequency of phylogenetically diverse reductive dehalogenase-homologous genes in deep subseafloor sedimentary metagenomes.</title>
        <authorList>
            <person name="Kawai M."/>
            <person name="Futagami T."/>
            <person name="Toyoda A."/>
            <person name="Takaki Y."/>
            <person name="Nishi S."/>
            <person name="Hori S."/>
            <person name="Arai W."/>
            <person name="Tsubouchi T."/>
            <person name="Morono Y."/>
            <person name="Uchiyama I."/>
            <person name="Ito T."/>
            <person name="Fujiyama A."/>
            <person name="Inagaki F."/>
            <person name="Takami H."/>
        </authorList>
    </citation>
    <scope>NUCLEOTIDE SEQUENCE</scope>
    <source>
        <strain evidence="2">Expedition CK06-06</strain>
    </source>
</reference>
<dbReference type="GO" id="GO:0016625">
    <property type="term" value="F:oxidoreductase activity, acting on the aldehyde or oxo group of donors, iron-sulfur protein as acceptor"/>
    <property type="evidence" value="ECO:0007669"/>
    <property type="project" value="InterPro"/>
</dbReference>
<dbReference type="AlphaFoldDB" id="X1VJJ4"/>
<organism evidence="2">
    <name type="scientific">marine sediment metagenome</name>
    <dbReference type="NCBI Taxonomy" id="412755"/>
    <lineage>
        <taxon>unclassified sequences</taxon>
        <taxon>metagenomes</taxon>
        <taxon>ecological metagenomes</taxon>
    </lineage>
</organism>
<proteinExistence type="predicted"/>
<accession>X1VJJ4</accession>
<dbReference type="Gene3D" id="3.60.9.10">
    <property type="entry name" value="Aldehyde ferredoxin oxidoreductase, N-terminal domain"/>
    <property type="match status" value="1"/>
</dbReference>
<dbReference type="InterPro" id="IPR036503">
    <property type="entry name" value="Ald_Fedxn_OxRdtase_N_sf"/>
</dbReference>
<evidence type="ECO:0000313" key="2">
    <source>
        <dbReference type="EMBL" id="GAJ15531.1"/>
    </source>
</evidence>
<gene>
    <name evidence="2" type="ORF">S12H4_42687</name>
</gene>
<dbReference type="InterPro" id="IPR013983">
    <property type="entry name" value="Ald_Fedxn_OxRdtase_N"/>
</dbReference>
<dbReference type="GO" id="GO:0051536">
    <property type="term" value="F:iron-sulfur cluster binding"/>
    <property type="evidence" value="ECO:0007669"/>
    <property type="project" value="InterPro"/>
</dbReference>
<dbReference type="EMBL" id="BARW01026144">
    <property type="protein sequence ID" value="GAJ15531.1"/>
    <property type="molecule type" value="Genomic_DNA"/>
</dbReference>
<feature type="non-terminal residue" evidence="2">
    <location>
        <position position="82"/>
    </location>
</feature>
<protein>
    <recommendedName>
        <fullName evidence="1">Aldehyde ferredoxin oxidoreductase N-terminal domain-containing protein</fullName>
    </recommendedName>
</protein>
<dbReference type="SUPFAM" id="SSF56228">
    <property type="entry name" value="Aldehyde ferredoxin oxidoreductase, N-terminal domain"/>
    <property type="match status" value="1"/>
</dbReference>
<sequence length="82" mass="8986">MVMTNLPKGGYMRKVLRINLTHGTVVEEQIDPSILRKYIGGVGLGVRILYDEVSPDIKPYDLENRLIFLTGPLTGTTVPGSG</sequence>
<name>X1VJJ4_9ZZZZ</name>
<dbReference type="Pfam" id="PF02730">
    <property type="entry name" value="AFOR_N"/>
    <property type="match status" value="1"/>
</dbReference>
<comment type="caution">
    <text evidence="2">The sequence shown here is derived from an EMBL/GenBank/DDBJ whole genome shotgun (WGS) entry which is preliminary data.</text>
</comment>
<dbReference type="SMART" id="SM00790">
    <property type="entry name" value="AFOR_N"/>
    <property type="match status" value="1"/>
</dbReference>
<dbReference type="PANTHER" id="PTHR30038">
    <property type="entry name" value="ALDEHYDE FERREDOXIN OXIDOREDUCTASE"/>
    <property type="match status" value="1"/>
</dbReference>
<dbReference type="InterPro" id="IPR051919">
    <property type="entry name" value="W-dependent_AOR"/>
</dbReference>
<feature type="domain" description="Aldehyde ferredoxin oxidoreductase N-terminal" evidence="1">
    <location>
        <begin position="11"/>
        <end position="82"/>
    </location>
</feature>